<dbReference type="Proteomes" id="UP000298663">
    <property type="component" value="Unassembled WGS sequence"/>
</dbReference>
<dbReference type="EMBL" id="AZBU02000001">
    <property type="protein sequence ID" value="TMS38714.1"/>
    <property type="molecule type" value="Genomic_DNA"/>
</dbReference>
<comment type="caution">
    <text evidence="1">The sequence shown here is derived from an EMBL/GenBank/DDBJ whole genome shotgun (WGS) entry which is preliminary data.</text>
</comment>
<accession>A0A4U8UZZ3</accession>
<name>A0A4U8UZZ3_STECR</name>
<proteinExistence type="predicted"/>
<reference evidence="1 2" key="2">
    <citation type="journal article" date="2019" name="G3 (Bethesda)">
        <title>Hybrid Assembly of the Genome of the Entomopathogenic Nematode Steinernema carpocapsae Identifies the X-Chromosome.</title>
        <authorList>
            <person name="Serra L."/>
            <person name="Macchietto M."/>
            <person name="Macias-Munoz A."/>
            <person name="McGill C.J."/>
            <person name="Rodriguez I.M."/>
            <person name="Rodriguez B."/>
            <person name="Murad R."/>
            <person name="Mortazavi A."/>
        </authorList>
    </citation>
    <scope>NUCLEOTIDE SEQUENCE [LARGE SCALE GENOMIC DNA]</scope>
    <source>
        <strain evidence="1 2">ALL</strain>
    </source>
</reference>
<dbReference type="AlphaFoldDB" id="A0A4U8UZZ3"/>
<gene>
    <name evidence="1" type="ORF">L596_005375</name>
</gene>
<evidence type="ECO:0000313" key="2">
    <source>
        <dbReference type="Proteomes" id="UP000298663"/>
    </source>
</evidence>
<organism evidence="1 2">
    <name type="scientific">Steinernema carpocapsae</name>
    <name type="common">Entomopathogenic nematode</name>
    <dbReference type="NCBI Taxonomy" id="34508"/>
    <lineage>
        <taxon>Eukaryota</taxon>
        <taxon>Metazoa</taxon>
        <taxon>Ecdysozoa</taxon>
        <taxon>Nematoda</taxon>
        <taxon>Chromadorea</taxon>
        <taxon>Rhabditida</taxon>
        <taxon>Tylenchina</taxon>
        <taxon>Panagrolaimomorpha</taxon>
        <taxon>Strongyloidoidea</taxon>
        <taxon>Steinernematidae</taxon>
        <taxon>Steinernema</taxon>
    </lineage>
</organism>
<protein>
    <submittedName>
        <fullName evidence="1">Uncharacterized protein</fullName>
    </submittedName>
</protein>
<keyword evidence="2" id="KW-1185">Reference proteome</keyword>
<sequence>MIYGSSIHQDHWELAADYISSFNLQIRQVPILNRFVENSGNAPHRYFQCIASLKGSNHLSIDLVFNSTTGLVYNLKRVFEQFSLPNFPHLALTQSHRASFLAQIKHSL</sequence>
<evidence type="ECO:0000313" key="1">
    <source>
        <dbReference type="EMBL" id="TMS38714.1"/>
    </source>
</evidence>
<reference evidence="1 2" key="1">
    <citation type="journal article" date="2015" name="Genome Biol.">
        <title>Comparative genomics of Steinernema reveals deeply conserved gene regulatory networks.</title>
        <authorList>
            <person name="Dillman A.R."/>
            <person name="Macchietto M."/>
            <person name="Porter C.F."/>
            <person name="Rogers A."/>
            <person name="Williams B."/>
            <person name="Antoshechkin I."/>
            <person name="Lee M.M."/>
            <person name="Goodwin Z."/>
            <person name="Lu X."/>
            <person name="Lewis E.E."/>
            <person name="Goodrich-Blair H."/>
            <person name="Stock S.P."/>
            <person name="Adams B.J."/>
            <person name="Sternberg P.W."/>
            <person name="Mortazavi A."/>
        </authorList>
    </citation>
    <scope>NUCLEOTIDE SEQUENCE [LARGE SCALE GENOMIC DNA]</scope>
    <source>
        <strain evidence="1 2">ALL</strain>
    </source>
</reference>